<dbReference type="GO" id="GO:0005524">
    <property type="term" value="F:ATP binding"/>
    <property type="evidence" value="ECO:0007669"/>
    <property type="project" value="UniProtKB-KW"/>
</dbReference>
<evidence type="ECO:0000256" key="5">
    <source>
        <dbReference type="ARBA" id="ARBA00022692"/>
    </source>
</evidence>
<keyword evidence="5 12" id="KW-0812">Transmembrane</keyword>
<keyword evidence="6" id="KW-0547">Nucleotide-binding</keyword>
<keyword evidence="3" id="KW-0597">Phosphoprotein</keyword>
<evidence type="ECO:0000256" key="12">
    <source>
        <dbReference type="SAM" id="Phobius"/>
    </source>
</evidence>
<dbReference type="PANTHER" id="PTHR34220">
    <property type="entry name" value="SENSOR HISTIDINE KINASE YPDA"/>
    <property type="match status" value="1"/>
</dbReference>
<keyword evidence="8" id="KW-0067">ATP-binding</keyword>
<evidence type="ECO:0000256" key="4">
    <source>
        <dbReference type="ARBA" id="ARBA00022679"/>
    </source>
</evidence>
<keyword evidence="4" id="KW-0808">Transferase</keyword>
<dbReference type="Pfam" id="PF02518">
    <property type="entry name" value="HATPase_c"/>
    <property type="match status" value="1"/>
</dbReference>
<protein>
    <submittedName>
        <fullName evidence="15">Two-component system sensor histidine kinase YesM</fullName>
    </submittedName>
</protein>
<comment type="subcellular location">
    <subcellularLocation>
        <location evidence="1">Cell membrane</location>
        <topology evidence="1">Multi-pass membrane protein</topology>
    </subcellularLocation>
</comment>
<dbReference type="EMBL" id="SLUN01000010">
    <property type="protein sequence ID" value="TCL70020.1"/>
    <property type="molecule type" value="Genomic_DNA"/>
</dbReference>
<evidence type="ECO:0000256" key="1">
    <source>
        <dbReference type="ARBA" id="ARBA00004651"/>
    </source>
</evidence>
<dbReference type="SUPFAM" id="SSF55874">
    <property type="entry name" value="ATPase domain of HSP90 chaperone/DNA topoisomerase II/histidine kinase"/>
    <property type="match status" value="1"/>
</dbReference>
<dbReference type="InterPro" id="IPR003594">
    <property type="entry name" value="HATPase_dom"/>
</dbReference>
<dbReference type="AlphaFoldDB" id="A0A4R1RV81"/>
<keyword evidence="11 12" id="KW-0472">Membrane</keyword>
<keyword evidence="2" id="KW-1003">Cell membrane</keyword>
<evidence type="ECO:0000256" key="6">
    <source>
        <dbReference type="ARBA" id="ARBA00022741"/>
    </source>
</evidence>
<evidence type="ECO:0000313" key="16">
    <source>
        <dbReference type="Proteomes" id="UP000295008"/>
    </source>
</evidence>
<dbReference type="Gene3D" id="3.30.565.10">
    <property type="entry name" value="Histidine kinase-like ATPase, C-terminal domain"/>
    <property type="match status" value="1"/>
</dbReference>
<sequence>MEIKTNTFKKNLILFLVPLLIPLLLLGAFSIIITRHYVQDEINQNNFNLLQQTKKNLDLIFDELDSLNLSLGMNPEILVALKRIFDASDSKVSLEDYHSLQTIANFIGAPANARPYIHSIYVYFDNRQRKMLTTIDGLTSVDRFFDRTWYQSYLRNQSNGLNFWSEARQVREYPFKKNPTEVWTIYRKVYSTSGSKKSIGVIVLNIYTDYLRQSFETVEIPPSQVFLIVDEDDRVVFSNKPVDSLEREWVDRCVAKRDSSPLRFGGVSYAVSQIDSEKYRLRYISVIPHKVLYKVPTELQSLTALLLAVSFGLGLLLTYYLTKKNHHQVQEIIAIIDAVRNGRPFPRFPSTIKDEYSYITHNILKTFIEQNYLKIQLSERKYRLQFMELLALQAQINPHFLFNTLETLKWKIFQFTGKPNEATEMLEDLAEILHYSLESPGRKVTIEEEIHNTQNYLEIQKIRYRNKFDIIWEYDEDVKTLPIIRLLFQPLLENSIYHGIKEKPGPSLIKIKIRRQGAFLRIAVIDNGLGMTGEKLRQIRWNLDSAKYDGPSIGLYNTNKRLLLTYGPASAIRIRSKFHGGTAIDFRVPLAGAEEALPSPHPLAEESALPFGPS</sequence>
<evidence type="ECO:0000256" key="3">
    <source>
        <dbReference type="ARBA" id="ARBA00022553"/>
    </source>
</evidence>
<feature type="transmembrane region" description="Helical" evidence="12">
    <location>
        <begin position="12"/>
        <end position="33"/>
    </location>
</feature>
<dbReference type="Proteomes" id="UP000295008">
    <property type="component" value="Unassembled WGS sequence"/>
</dbReference>
<dbReference type="OrthoDB" id="1729609at2"/>
<keyword evidence="10" id="KW-0902">Two-component regulatory system</keyword>
<proteinExistence type="predicted"/>
<evidence type="ECO:0000313" key="15">
    <source>
        <dbReference type="EMBL" id="TCL70020.1"/>
    </source>
</evidence>
<reference evidence="15 16" key="1">
    <citation type="submission" date="2019-03" db="EMBL/GenBank/DDBJ databases">
        <title>Genomic Encyclopedia of Type Strains, Phase IV (KMG-IV): sequencing the most valuable type-strain genomes for metagenomic binning, comparative biology and taxonomic classification.</title>
        <authorList>
            <person name="Goeker M."/>
        </authorList>
    </citation>
    <scope>NUCLEOTIDE SEQUENCE [LARGE SCALE GENOMIC DNA]</scope>
    <source>
        <strain evidence="15 16">LX-B</strain>
    </source>
</reference>
<evidence type="ECO:0000256" key="9">
    <source>
        <dbReference type="ARBA" id="ARBA00022989"/>
    </source>
</evidence>
<evidence type="ECO:0000259" key="13">
    <source>
        <dbReference type="Pfam" id="PF02518"/>
    </source>
</evidence>
<gene>
    <name evidence="15" type="ORF">EDC14_10109</name>
</gene>
<evidence type="ECO:0000256" key="7">
    <source>
        <dbReference type="ARBA" id="ARBA00022777"/>
    </source>
</evidence>
<keyword evidence="7 15" id="KW-0418">Kinase</keyword>
<name>A0A4R1RV81_HYDET</name>
<keyword evidence="9 12" id="KW-1133">Transmembrane helix</keyword>
<evidence type="ECO:0000256" key="11">
    <source>
        <dbReference type="ARBA" id="ARBA00023136"/>
    </source>
</evidence>
<feature type="domain" description="Signal transduction histidine kinase internal region" evidence="14">
    <location>
        <begin position="387"/>
        <end position="468"/>
    </location>
</feature>
<dbReference type="GO" id="GO:0005886">
    <property type="term" value="C:plasma membrane"/>
    <property type="evidence" value="ECO:0007669"/>
    <property type="project" value="UniProtKB-SubCell"/>
</dbReference>
<dbReference type="InterPro" id="IPR050640">
    <property type="entry name" value="Bact_2-comp_sensor_kinase"/>
</dbReference>
<dbReference type="PANTHER" id="PTHR34220:SF11">
    <property type="entry name" value="SENSOR PROTEIN KINASE HPTS"/>
    <property type="match status" value="1"/>
</dbReference>
<dbReference type="InterPro" id="IPR010559">
    <property type="entry name" value="Sig_transdc_His_kin_internal"/>
</dbReference>
<evidence type="ECO:0000256" key="10">
    <source>
        <dbReference type="ARBA" id="ARBA00023012"/>
    </source>
</evidence>
<keyword evidence="16" id="KW-1185">Reference proteome</keyword>
<dbReference type="RefSeq" id="WP_132014110.1">
    <property type="nucleotide sequence ID" value="NZ_SLUN01000010.1"/>
</dbReference>
<dbReference type="Pfam" id="PF06580">
    <property type="entry name" value="His_kinase"/>
    <property type="match status" value="1"/>
</dbReference>
<comment type="caution">
    <text evidence="15">The sequence shown here is derived from an EMBL/GenBank/DDBJ whole genome shotgun (WGS) entry which is preliminary data.</text>
</comment>
<evidence type="ECO:0000256" key="2">
    <source>
        <dbReference type="ARBA" id="ARBA00022475"/>
    </source>
</evidence>
<evidence type="ECO:0000256" key="8">
    <source>
        <dbReference type="ARBA" id="ARBA00022840"/>
    </source>
</evidence>
<dbReference type="GO" id="GO:0000155">
    <property type="term" value="F:phosphorelay sensor kinase activity"/>
    <property type="evidence" value="ECO:0007669"/>
    <property type="project" value="InterPro"/>
</dbReference>
<evidence type="ECO:0000259" key="14">
    <source>
        <dbReference type="Pfam" id="PF06580"/>
    </source>
</evidence>
<accession>A0A4R1RV81</accession>
<dbReference type="InterPro" id="IPR036890">
    <property type="entry name" value="HATPase_C_sf"/>
</dbReference>
<feature type="domain" description="Histidine kinase/HSP90-like ATPase" evidence="13">
    <location>
        <begin position="486"/>
        <end position="591"/>
    </location>
</feature>
<organism evidence="15 16">
    <name type="scientific">Hydrogenispora ethanolica</name>
    <dbReference type="NCBI Taxonomy" id="1082276"/>
    <lineage>
        <taxon>Bacteria</taxon>
        <taxon>Bacillati</taxon>
        <taxon>Bacillota</taxon>
        <taxon>Hydrogenispora</taxon>
    </lineage>
</organism>